<dbReference type="InterPro" id="IPR036962">
    <property type="entry name" value="Glyco_hydro_3_N_sf"/>
</dbReference>
<evidence type="ECO:0000256" key="2">
    <source>
        <dbReference type="ARBA" id="ARBA00005336"/>
    </source>
</evidence>
<dbReference type="InterPro" id="IPR017853">
    <property type="entry name" value="GH"/>
</dbReference>
<accession>A0A1E3WAU6</accession>
<dbReference type="EC" id="3.2.1.52" evidence="3"/>
<reference evidence="7 8" key="1">
    <citation type="journal article" date="2016" name="Environ. Microbiol.">
        <title>New Methyloceanibacter diversity from North Sea sediments includes methanotroph containing solely the soluble methane monooxygenase.</title>
        <authorList>
            <person name="Vekeman B."/>
            <person name="Kerckhof F.M."/>
            <person name="Cremers G."/>
            <person name="de Vos P."/>
            <person name="Vandamme P."/>
            <person name="Boon N."/>
            <person name="Op den Camp H.J."/>
            <person name="Heylen K."/>
        </authorList>
    </citation>
    <scope>NUCLEOTIDE SEQUENCE [LARGE SCALE GENOMIC DNA]</scope>
    <source>
        <strain evidence="7 8">R-67177</strain>
    </source>
</reference>
<evidence type="ECO:0000256" key="1">
    <source>
        <dbReference type="ARBA" id="ARBA00001231"/>
    </source>
</evidence>
<dbReference type="GO" id="GO:0004563">
    <property type="term" value="F:beta-N-acetylhexosaminidase activity"/>
    <property type="evidence" value="ECO:0007669"/>
    <property type="project" value="UniProtKB-EC"/>
</dbReference>
<dbReference type="NCBIfam" id="NF003740">
    <property type="entry name" value="PRK05337.1"/>
    <property type="match status" value="1"/>
</dbReference>
<dbReference type="PANTHER" id="PTHR30480">
    <property type="entry name" value="BETA-HEXOSAMINIDASE-RELATED"/>
    <property type="match status" value="1"/>
</dbReference>
<name>A0A1E3WAU6_9HYPH</name>
<dbReference type="InterPro" id="IPR050226">
    <property type="entry name" value="NagZ_Beta-hexosaminidase"/>
</dbReference>
<evidence type="ECO:0000259" key="6">
    <source>
        <dbReference type="Pfam" id="PF00933"/>
    </source>
</evidence>
<dbReference type="Proteomes" id="UP000095042">
    <property type="component" value="Unassembled WGS sequence"/>
</dbReference>
<dbReference type="RefSeq" id="WP_069623944.1">
    <property type="nucleotide sequence ID" value="NZ_LPWD01000211.1"/>
</dbReference>
<dbReference type="AlphaFoldDB" id="A0A1E3WAU6"/>
<evidence type="ECO:0000256" key="5">
    <source>
        <dbReference type="ARBA" id="ARBA00023295"/>
    </source>
</evidence>
<keyword evidence="5" id="KW-0326">Glycosidase</keyword>
<dbReference type="EMBL" id="LPWD01000211">
    <property type="protein sequence ID" value="ODS02850.1"/>
    <property type="molecule type" value="Genomic_DNA"/>
</dbReference>
<comment type="caution">
    <text evidence="7">The sequence shown here is derived from an EMBL/GenBank/DDBJ whole genome shotgun (WGS) entry which is preliminary data.</text>
</comment>
<dbReference type="SUPFAM" id="SSF51445">
    <property type="entry name" value="(Trans)glycosidases"/>
    <property type="match status" value="1"/>
</dbReference>
<gene>
    <name evidence="7" type="ORF">AUC71_13005</name>
</gene>
<evidence type="ECO:0000313" key="7">
    <source>
        <dbReference type="EMBL" id="ODS02850.1"/>
    </source>
</evidence>
<dbReference type="GO" id="GO:0009254">
    <property type="term" value="P:peptidoglycan turnover"/>
    <property type="evidence" value="ECO:0007669"/>
    <property type="project" value="TreeGrafter"/>
</dbReference>
<dbReference type="PROSITE" id="PS00775">
    <property type="entry name" value="GLYCOSYL_HYDROL_F3"/>
    <property type="match status" value="1"/>
</dbReference>
<keyword evidence="8" id="KW-1185">Reference proteome</keyword>
<dbReference type="GO" id="GO:0005975">
    <property type="term" value="P:carbohydrate metabolic process"/>
    <property type="evidence" value="ECO:0007669"/>
    <property type="project" value="InterPro"/>
</dbReference>
<comment type="similarity">
    <text evidence="2">Belongs to the glycosyl hydrolase 3 family.</text>
</comment>
<evidence type="ECO:0000313" key="8">
    <source>
        <dbReference type="Proteomes" id="UP000095042"/>
    </source>
</evidence>
<organism evidence="7 8">
    <name type="scientific">Methyloceanibacter marginalis</name>
    <dbReference type="NCBI Taxonomy" id="1774971"/>
    <lineage>
        <taxon>Bacteria</taxon>
        <taxon>Pseudomonadati</taxon>
        <taxon>Pseudomonadota</taxon>
        <taxon>Alphaproteobacteria</taxon>
        <taxon>Hyphomicrobiales</taxon>
        <taxon>Hyphomicrobiaceae</taxon>
        <taxon>Methyloceanibacter</taxon>
    </lineage>
</organism>
<keyword evidence="4" id="KW-0378">Hydrolase</keyword>
<dbReference type="Pfam" id="PF00933">
    <property type="entry name" value="Glyco_hydro_3"/>
    <property type="match status" value="1"/>
</dbReference>
<proteinExistence type="inferred from homology"/>
<sequence length="350" mass="37228">MVTFKAFISGCAGTALTADERALFAEARPCGLILFARNVESPAQIRALVADFKTAVGSEDVLILVDQEGGRVQRLRPPYWRAMPPQHCYGDLYRSDPEAAKRAAFAGARLMAAELHDVGINVNCTPCIDVPQEGAHDIIGDRAFSPDPDMVSVLGRAVMDGTLAGGVLPVIKHVPGHGRALADSHKSLPRIDAPRAALEAVDFRPFEALHDAPLAMTAHVLLPEFDERRPATLSPVIMGKVIRDQMGLTGLIMSDDIGMKALRGAFADLTRGVIAGGCDVVLHCSGKFSEMAEVAGAAPSLEGKALERFEQARACLHEPEPFDEAEALARVTEAAATRVASVGPDPTVQV</sequence>
<dbReference type="Gene3D" id="3.20.20.300">
    <property type="entry name" value="Glycoside hydrolase, family 3, N-terminal domain"/>
    <property type="match status" value="1"/>
</dbReference>
<dbReference type="PANTHER" id="PTHR30480:SF13">
    <property type="entry name" value="BETA-HEXOSAMINIDASE"/>
    <property type="match status" value="1"/>
</dbReference>
<dbReference type="InterPro" id="IPR019800">
    <property type="entry name" value="Glyco_hydro_3_AS"/>
</dbReference>
<protein>
    <recommendedName>
        <fullName evidence="3">beta-N-acetylhexosaminidase</fullName>
        <ecNumber evidence="3">3.2.1.52</ecNumber>
    </recommendedName>
</protein>
<evidence type="ECO:0000256" key="4">
    <source>
        <dbReference type="ARBA" id="ARBA00022801"/>
    </source>
</evidence>
<feature type="domain" description="Glycoside hydrolase family 3 N-terminal" evidence="6">
    <location>
        <begin position="17"/>
        <end position="302"/>
    </location>
</feature>
<comment type="catalytic activity">
    <reaction evidence="1">
        <text>Hydrolysis of terminal non-reducing N-acetyl-D-hexosamine residues in N-acetyl-beta-D-hexosaminides.</text>
        <dbReference type="EC" id="3.2.1.52"/>
    </reaction>
</comment>
<dbReference type="InterPro" id="IPR001764">
    <property type="entry name" value="Glyco_hydro_3_N"/>
</dbReference>
<evidence type="ECO:0000256" key="3">
    <source>
        <dbReference type="ARBA" id="ARBA00012663"/>
    </source>
</evidence>